<dbReference type="PANTHER" id="PTHR43135:SF3">
    <property type="entry name" value="ALPHA-D-RIBOSE 1-METHYLPHOSPHONATE 5-TRIPHOSPHATE DIPHOSPHATASE"/>
    <property type="match status" value="1"/>
</dbReference>
<accession>I7GG95</accession>
<feature type="domain" description="Amidohydrolase-related" evidence="1">
    <location>
        <begin position="71"/>
        <end position="413"/>
    </location>
</feature>
<protein>
    <recommendedName>
        <fullName evidence="1">Amidohydrolase-related domain-containing protein</fullName>
    </recommendedName>
</protein>
<dbReference type="Gene3D" id="3.20.20.140">
    <property type="entry name" value="Metal-dependent hydrolases"/>
    <property type="match status" value="1"/>
</dbReference>
<dbReference type="Proteomes" id="UP000006158">
    <property type="component" value="Chromosome"/>
</dbReference>
<dbReference type="InterPro" id="IPR011059">
    <property type="entry name" value="Metal-dep_hydrolase_composite"/>
</dbReference>
<evidence type="ECO:0000313" key="3">
    <source>
        <dbReference type="Proteomes" id="UP000006158"/>
    </source>
</evidence>
<dbReference type="SUPFAM" id="SSF51338">
    <property type="entry name" value="Composite domain of metallo-dependent hydrolases"/>
    <property type="match status" value="1"/>
</dbReference>
<gene>
    <name evidence="2" type="ordered locus">MSMEI_6705</name>
</gene>
<name>I7GG95_MYCS2</name>
<dbReference type="EMBL" id="CP001663">
    <property type="protein sequence ID" value="AFP43131.1"/>
    <property type="molecule type" value="Genomic_DNA"/>
</dbReference>
<dbReference type="KEGG" id="msg:MSMEI_6705"/>
<sequence length="421" mass="45063">MRGERSVPESVPASSAHQPATYDLVIHRAHVFDGYQAHTGLRDVGVNGGQIADVSAEPLRGETEVDAAEGWVLPGLIDTHVHFYDVAAVTDPASMRTFEENELADRLKSFLRHGITTIKSVGDPTDEVLRTRSRIAAGTLRGPRFLATGCGITGRDGHPASTVFANNPWARQRFTREVDSAAQMQDVVHHLADRKVDAIKLLSEGACACATSPEYLWRNPAFPTAVELTRLSPELLKAGIDTAHERGLRVTVHTTQQAAAREAIEAGADGLEHGVTVEPITDHALVDLMLERDTTYTPTLWIDDAAHPDTRGNLKKVADAGVTIVMGSDTFSGRGLFGANTLEEAELMVAAGMTPLQSLVAGTSAAARQCVRPDLGAVAPGKRADLVVLTADPTRDIGNLRNLAMTILDGEIVVDNRQGTT</sequence>
<evidence type="ECO:0000259" key="1">
    <source>
        <dbReference type="Pfam" id="PF01979"/>
    </source>
</evidence>
<reference evidence="2 3" key="1">
    <citation type="journal article" date="2007" name="Genome Biol.">
        <title>Interrupted coding sequences in Mycobacterium smegmatis: authentic mutations or sequencing errors?</title>
        <authorList>
            <person name="Deshayes C."/>
            <person name="Perrodou E."/>
            <person name="Gallien S."/>
            <person name="Euphrasie D."/>
            <person name="Schaeffer C."/>
            <person name="Van-Dorsselaer A."/>
            <person name="Poch O."/>
            <person name="Lecompte O."/>
            <person name="Reyrat J.M."/>
        </authorList>
    </citation>
    <scope>NUCLEOTIDE SEQUENCE [LARGE SCALE GENOMIC DNA]</scope>
    <source>
        <strain evidence="3">ATCC 700084 / mc(2)155</strain>
    </source>
</reference>
<dbReference type="Pfam" id="PF01979">
    <property type="entry name" value="Amidohydro_1"/>
    <property type="match status" value="1"/>
</dbReference>
<dbReference type="PATRIC" id="fig|246196.56.peg.6839"/>
<dbReference type="SUPFAM" id="SSF51556">
    <property type="entry name" value="Metallo-dependent hydrolases"/>
    <property type="match status" value="1"/>
</dbReference>
<reference evidence="2 3" key="2">
    <citation type="journal article" date="2009" name="Genome Res.">
        <title>Ortho-proteogenomics: multiple proteomes investigation through orthology and a new MS-based protocol.</title>
        <authorList>
            <person name="Gallien S."/>
            <person name="Perrodou E."/>
            <person name="Carapito C."/>
            <person name="Deshayes C."/>
            <person name="Reyrat J.M."/>
            <person name="Van Dorsselaer A."/>
            <person name="Poch O."/>
            <person name="Schaeffer C."/>
            <person name="Lecompte O."/>
        </authorList>
    </citation>
    <scope>NUCLEOTIDE SEQUENCE [LARGE SCALE GENOMIC DNA]</scope>
    <source>
        <strain evidence="3">ATCC 700084 / mc(2)155</strain>
    </source>
</reference>
<dbReference type="GO" id="GO:0016810">
    <property type="term" value="F:hydrolase activity, acting on carbon-nitrogen (but not peptide) bonds"/>
    <property type="evidence" value="ECO:0007669"/>
    <property type="project" value="InterPro"/>
</dbReference>
<evidence type="ECO:0000313" key="2">
    <source>
        <dbReference type="EMBL" id="AFP43131.1"/>
    </source>
</evidence>
<dbReference type="AlphaFoldDB" id="I7GG95"/>
<dbReference type="InterPro" id="IPR006680">
    <property type="entry name" value="Amidohydro-rel"/>
</dbReference>
<dbReference type="InterPro" id="IPR032466">
    <property type="entry name" value="Metal_Hydrolase"/>
</dbReference>
<proteinExistence type="predicted"/>
<dbReference type="Gene3D" id="2.30.40.10">
    <property type="entry name" value="Urease, subunit C, domain 1"/>
    <property type="match status" value="1"/>
</dbReference>
<dbReference type="InterPro" id="IPR051781">
    <property type="entry name" value="Metallo-dep_Hydrolase"/>
</dbReference>
<organism evidence="2 3">
    <name type="scientific">Mycolicibacterium smegmatis (strain ATCC 700084 / mc(2)155)</name>
    <name type="common">Mycobacterium smegmatis</name>
    <dbReference type="NCBI Taxonomy" id="246196"/>
    <lineage>
        <taxon>Bacteria</taxon>
        <taxon>Bacillati</taxon>
        <taxon>Actinomycetota</taxon>
        <taxon>Actinomycetes</taxon>
        <taxon>Mycobacteriales</taxon>
        <taxon>Mycobacteriaceae</taxon>
        <taxon>Mycolicibacterium</taxon>
    </lineage>
</organism>
<dbReference type="PANTHER" id="PTHR43135">
    <property type="entry name" value="ALPHA-D-RIBOSE 1-METHYLPHOSPHONATE 5-TRIPHOSPHATE DIPHOSPHATASE"/>
    <property type="match status" value="1"/>
</dbReference>